<evidence type="ECO:0000259" key="7">
    <source>
        <dbReference type="Pfam" id="PF12890"/>
    </source>
</evidence>
<dbReference type="InterPro" id="IPR011059">
    <property type="entry name" value="Metal-dep_hydrolase_composite"/>
</dbReference>
<dbReference type="InterPro" id="IPR050138">
    <property type="entry name" value="DHOase/Allantoinase_Hydrolase"/>
</dbReference>
<dbReference type="Pfam" id="PF12890">
    <property type="entry name" value="DHOase"/>
    <property type="match status" value="1"/>
</dbReference>
<feature type="binding site" evidence="6">
    <location>
        <position position="304"/>
    </location>
    <ligand>
        <name>Zn(2+)</name>
        <dbReference type="ChEBI" id="CHEBI:29105"/>
        <label>1</label>
    </ligand>
</feature>
<feature type="active site" evidence="6">
    <location>
        <position position="304"/>
    </location>
</feature>
<dbReference type="InterPro" id="IPR024403">
    <property type="entry name" value="DHOase_cat"/>
</dbReference>
<dbReference type="GO" id="GO:0044205">
    <property type="term" value="P:'de novo' UMP biosynthetic process"/>
    <property type="evidence" value="ECO:0007669"/>
    <property type="project" value="UniProtKB-UniRule"/>
</dbReference>
<feature type="binding site" evidence="6">
    <location>
        <position position="231"/>
    </location>
    <ligand>
        <name>Zn(2+)</name>
        <dbReference type="ChEBI" id="CHEBI:29105"/>
        <label>2</label>
    </ligand>
</feature>
<proteinExistence type="inferred from homology"/>
<comment type="caution">
    <text evidence="8">The sequence shown here is derived from an EMBL/GenBank/DDBJ whole genome shotgun (WGS) entry which is preliminary data.</text>
</comment>
<dbReference type="Gene3D" id="3.20.20.140">
    <property type="entry name" value="Metal-dependent hydrolases"/>
    <property type="match status" value="1"/>
</dbReference>
<protein>
    <recommendedName>
        <fullName evidence="6">Dihydroorotase</fullName>
        <shortName evidence="6">DHOase</shortName>
        <ecNumber evidence="6">3.5.2.3</ecNumber>
    </recommendedName>
</protein>
<accession>A0A6B2M750</accession>
<keyword evidence="3 6" id="KW-0479">Metal-binding</keyword>
<evidence type="ECO:0000256" key="2">
    <source>
        <dbReference type="ARBA" id="ARBA00010286"/>
    </source>
</evidence>
<keyword evidence="4 6" id="KW-0378">Hydrolase</keyword>
<dbReference type="SUPFAM" id="SSF51556">
    <property type="entry name" value="Metallo-dependent hydrolases"/>
    <property type="match status" value="1"/>
</dbReference>
<dbReference type="EC" id="3.5.2.3" evidence="6"/>
<feature type="binding site" evidence="6">
    <location>
        <position position="61"/>
    </location>
    <ligand>
        <name>Zn(2+)</name>
        <dbReference type="ChEBI" id="CHEBI:29105"/>
        <label>1</label>
    </ligand>
</feature>
<dbReference type="GO" id="GO:0006145">
    <property type="term" value="P:purine nucleobase catabolic process"/>
    <property type="evidence" value="ECO:0007669"/>
    <property type="project" value="TreeGrafter"/>
</dbReference>
<comment type="similarity">
    <text evidence="2 6">Belongs to the metallo-dependent hydrolases superfamily. DHOase family. Class I DHOase subfamily.</text>
</comment>
<feature type="binding site" evidence="6">
    <location>
        <position position="151"/>
    </location>
    <ligand>
        <name>Zn(2+)</name>
        <dbReference type="ChEBI" id="CHEBI:29105"/>
        <label>2</label>
    </ligand>
</feature>
<comment type="function">
    <text evidence="1 6">Catalyzes the reversible cyclization of carbamoyl aspartate to dihydroorotate.</text>
</comment>
<dbReference type="PANTHER" id="PTHR43668:SF2">
    <property type="entry name" value="ALLANTOINASE"/>
    <property type="match status" value="1"/>
</dbReference>
<dbReference type="HAMAP" id="MF_00220_B">
    <property type="entry name" value="PyrC_classI_B"/>
    <property type="match status" value="1"/>
</dbReference>
<feature type="domain" description="Dihydroorotase catalytic" evidence="7">
    <location>
        <begin position="48"/>
        <end position="234"/>
    </location>
</feature>
<dbReference type="PROSITE" id="PS00482">
    <property type="entry name" value="DIHYDROOROTASE_1"/>
    <property type="match status" value="1"/>
</dbReference>
<dbReference type="GO" id="GO:0004151">
    <property type="term" value="F:dihydroorotase activity"/>
    <property type="evidence" value="ECO:0007669"/>
    <property type="project" value="UniProtKB-UniRule"/>
</dbReference>
<keyword evidence="6" id="KW-0862">Zinc</keyword>
<feature type="binding site" evidence="6">
    <location>
        <position position="178"/>
    </location>
    <ligand>
        <name>Zn(2+)</name>
        <dbReference type="ChEBI" id="CHEBI:29105"/>
        <label>2</label>
    </ligand>
</feature>
<dbReference type="Proteomes" id="UP000478417">
    <property type="component" value="Unassembled WGS sequence"/>
</dbReference>
<keyword evidence="5 6" id="KW-0665">Pyrimidine biosynthesis</keyword>
<comment type="pathway">
    <text evidence="6">Pyrimidine metabolism; UMP biosynthesis via de novo pathway; (S)-dihydroorotate from bicarbonate: step 3/3.</text>
</comment>
<evidence type="ECO:0000256" key="6">
    <source>
        <dbReference type="HAMAP-Rule" id="MF_00220"/>
    </source>
</evidence>
<feature type="binding site" evidence="6">
    <location>
        <position position="151"/>
    </location>
    <ligand>
        <name>Zn(2+)</name>
        <dbReference type="ChEBI" id="CHEBI:29105"/>
        <label>1</label>
    </ligand>
</feature>
<dbReference type="InterPro" id="IPR032466">
    <property type="entry name" value="Metal_Hydrolase"/>
</dbReference>
<dbReference type="EMBL" id="JAAGNX010000003">
    <property type="protein sequence ID" value="NDV63460.1"/>
    <property type="molecule type" value="Genomic_DNA"/>
</dbReference>
<evidence type="ECO:0000256" key="4">
    <source>
        <dbReference type="ARBA" id="ARBA00022801"/>
    </source>
</evidence>
<evidence type="ECO:0000256" key="5">
    <source>
        <dbReference type="ARBA" id="ARBA00022975"/>
    </source>
</evidence>
<feature type="binding site" evidence="6">
    <location>
        <begin position="61"/>
        <end position="63"/>
    </location>
    <ligand>
        <name>substrate</name>
    </ligand>
</feature>
<comment type="catalytic activity">
    <reaction evidence="6">
        <text>(S)-dihydroorotate + H2O = N-carbamoyl-L-aspartate + H(+)</text>
        <dbReference type="Rhea" id="RHEA:24296"/>
        <dbReference type="ChEBI" id="CHEBI:15377"/>
        <dbReference type="ChEBI" id="CHEBI:15378"/>
        <dbReference type="ChEBI" id="CHEBI:30864"/>
        <dbReference type="ChEBI" id="CHEBI:32814"/>
        <dbReference type="EC" id="3.5.2.3"/>
    </reaction>
</comment>
<dbReference type="PANTHER" id="PTHR43668">
    <property type="entry name" value="ALLANTOINASE"/>
    <property type="match status" value="1"/>
</dbReference>
<comment type="cofactor">
    <cofactor evidence="6">
        <name>Zn(2+)</name>
        <dbReference type="ChEBI" id="CHEBI:29105"/>
    </cofactor>
    <text evidence="6">Binds 2 Zn(2+) ions per subunit.</text>
</comment>
<reference evidence="8 9" key="1">
    <citation type="submission" date="2020-02" db="EMBL/GenBank/DDBJ databases">
        <title>Albibacoteraceae fam. nov., the first described family within the subdivision 4 Verrucomicrobia.</title>
        <authorList>
            <person name="Xi F."/>
        </authorList>
    </citation>
    <scope>NUCLEOTIDE SEQUENCE [LARGE SCALE GENOMIC DNA]</scope>
    <source>
        <strain evidence="8 9">CK1056</strain>
    </source>
</reference>
<evidence type="ECO:0000256" key="1">
    <source>
        <dbReference type="ARBA" id="ARBA00002368"/>
    </source>
</evidence>
<feature type="binding site" evidence="6">
    <location>
        <begin position="322"/>
        <end position="323"/>
    </location>
    <ligand>
        <name>substrate</name>
    </ligand>
</feature>
<dbReference type="GO" id="GO:0005737">
    <property type="term" value="C:cytoplasm"/>
    <property type="evidence" value="ECO:0007669"/>
    <property type="project" value="TreeGrafter"/>
</dbReference>
<name>A0A6B2M750_9BACT</name>
<dbReference type="PROSITE" id="PS00483">
    <property type="entry name" value="DIHYDROOROTASE_2"/>
    <property type="match status" value="1"/>
</dbReference>
<dbReference type="GO" id="GO:0004038">
    <property type="term" value="F:allantoinase activity"/>
    <property type="evidence" value="ECO:0007669"/>
    <property type="project" value="TreeGrafter"/>
</dbReference>
<feature type="binding site" evidence="6">
    <location>
        <position position="59"/>
    </location>
    <ligand>
        <name>Zn(2+)</name>
        <dbReference type="ChEBI" id="CHEBI:29105"/>
        <label>1</label>
    </ligand>
</feature>
<feature type="binding site" evidence="6">
    <location>
        <position position="277"/>
    </location>
    <ligand>
        <name>substrate</name>
    </ligand>
</feature>
<dbReference type="AlphaFoldDB" id="A0A6B2M750"/>
<feature type="binding site" evidence="6">
    <location>
        <position position="93"/>
    </location>
    <ligand>
        <name>substrate</name>
    </ligand>
</feature>
<keyword evidence="9" id="KW-1185">Reference proteome</keyword>
<dbReference type="NCBIfam" id="TIGR00857">
    <property type="entry name" value="pyrC_multi"/>
    <property type="match status" value="1"/>
</dbReference>
<organism evidence="8 9">
    <name type="scientific">Oceanipulchritudo coccoides</name>
    <dbReference type="NCBI Taxonomy" id="2706888"/>
    <lineage>
        <taxon>Bacteria</taxon>
        <taxon>Pseudomonadati</taxon>
        <taxon>Verrucomicrobiota</taxon>
        <taxon>Opitutia</taxon>
        <taxon>Puniceicoccales</taxon>
        <taxon>Oceanipulchritudinaceae</taxon>
        <taxon>Oceanipulchritudo</taxon>
    </lineage>
</organism>
<dbReference type="UniPathway" id="UPA00070">
    <property type="reaction ID" value="UER00117"/>
</dbReference>
<gene>
    <name evidence="6" type="primary">pyrC</name>
    <name evidence="8" type="ORF">G0Q06_13425</name>
</gene>
<dbReference type="SUPFAM" id="SSF51338">
    <property type="entry name" value="Composite domain of metallo-dependent hydrolases"/>
    <property type="match status" value="1"/>
</dbReference>
<evidence type="ECO:0000313" key="8">
    <source>
        <dbReference type="EMBL" id="NDV63460.1"/>
    </source>
</evidence>
<evidence type="ECO:0000313" key="9">
    <source>
        <dbReference type="Proteomes" id="UP000478417"/>
    </source>
</evidence>
<feature type="binding site" evidence="6">
    <location>
        <position position="308"/>
    </location>
    <ligand>
        <name>substrate</name>
    </ligand>
</feature>
<sequence>MLWIKNGRVIDPANKRDGTGDLYARDGVIVDSLSESELKAAEVIDAQGAVVCPGLVDIHVHLREPGQTHKEDIASGTRAAAAGGFTTIVCMPNTSPVGDNPGTIRRINDSITRNAIVNVYPTGCLTVEMKGEQLAPIGSLKNEGIVAVTDDGLCVQNNEIMRRAVEYARMFDLPVMDHCQDASMTQGAVMNEGYWSLKLGLKGWPSAAEDLIIARNVVFSRQFDAHIHMQHVSSAYGVDIIRRAKKRGIRVSGEATPHHMYFTDECCKDYDPVFKMNPPLRTEEDRQAVIEGVLDGTLEVIATDHAPHTADEKDNEFDIAPFGIIGLETALAASLEVLVHSGRCDLSFLIARMTHMAAEILNLPAGTLSTGAKADITLFDPDAEIVVDPDQFHGKSTNCPWNGKRLKGKVLRTIVAGKTVWDGNQITAQ</sequence>
<dbReference type="InterPro" id="IPR004722">
    <property type="entry name" value="DHOase"/>
</dbReference>
<dbReference type="Gene3D" id="2.30.40.10">
    <property type="entry name" value="Urease, subunit C, domain 1"/>
    <property type="match status" value="1"/>
</dbReference>
<evidence type="ECO:0000256" key="3">
    <source>
        <dbReference type="ARBA" id="ARBA00022723"/>
    </source>
</evidence>
<dbReference type="GO" id="GO:0008270">
    <property type="term" value="F:zinc ion binding"/>
    <property type="evidence" value="ECO:0007669"/>
    <property type="project" value="UniProtKB-UniRule"/>
</dbReference>
<dbReference type="InterPro" id="IPR002195">
    <property type="entry name" value="Dihydroorotase_CS"/>
</dbReference>
<dbReference type="CDD" id="cd01317">
    <property type="entry name" value="DHOase_IIa"/>
    <property type="match status" value="1"/>
</dbReference>